<dbReference type="AlphaFoldDB" id="M0C5I7"/>
<name>M0C5I7_9EURY</name>
<accession>M0C5I7</accession>
<proteinExistence type="predicted"/>
<evidence type="ECO:0000313" key="1">
    <source>
        <dbReference type="EMBL" id="ELZ17199.1"/>
    </source>
</evidence>
<protein>
    <submittedName>
        <fullName evidence="1">Uncharacterized protein</fullName>
    </submittedName>
</protein>
<evidence type="ECO:0000313" key="2">
    <source>
        <dbReference type="Proteomes" id="UP000011657"/>
    </source>
</evidence>
<keyword evidence="2" id="KW-1185">Reference proteome</keyword>
<sequence>MSYRKAANNTGGKWSRPALIATNAEPQTVASARKRTRSRKRLISAVSSARFYAFRFETGSTNGIEKDRTLYGMDGRCTTSCVTATLEG</sequence>
<gene>
    <name evidence="1" type="ORF">C477_13230</name>
</gene>
<comment type="caution">
    <text evidence="1">The sequence shown here is derived from an EMBL/GenBank/DDBJ whole genome shotgun (WGS) entry which is preliminary data.</text>
</comment>
<organism evidence="1 2">
    <name type="scientific">Haloterrigena salina JCM 13891</name>
    <dbReference type="NCBI Taxonomy" id="1227488"/>
    <lineage>
        <taxon>Archaea</taxon>
        <taxon>Methanobacteriati</taxon>
        <taxon>Methanobacteriota</taxon>
        <taxon>Stenosarchaea group</taxon>
        <taxon>Halobacteria</taxon>
        <taxon>Halobacteriales</taxon>
        <taxon>Natrialbaceae</taxon>
        <taxon>Haloterrigena</taxon>
    </lineage>
</organism>
<dbReference type="Proteomes" id="UP000011657">
    <property type="component" value="Unassembled WGS sequence"/>
</dbReference>
<reference evidence="1 2" key="1">
    <citation type="journal article" date="2014" name="PLoS Genet.">
        <title>Phylogenetically driven sequencing of extremely halophilic archaea reveals strategies for static and dynamic osmo-response.</title>
        <authorList>
            <person name="Becker E.A."/>
            <person name="Seitzer P.M."/>
            <person name="Tritt A."/>
            <person name="Larsen D."/>
            <person name="Krusor M."/>
            <person name="Yao A.I."/>
            <person name="Wu D."/>
            <person name="Madern D."/>
            <person name="Eisen J.A."/>
            <person name="Darling A.E."/>
            <person name="Facciotti M.T."/>
        </authorList>
    </citation>
    <scope>NUCLEOTIDE SEQUENCE [LARGE SCALE GENOMIC DNA]</scope>
    <source>
        <strain evidence="1 2">JCM 13891</strain>
    </source>
</reference>
<dbReference type="EMBL" id="AOIS01000045">
    <property type="protein sequence ID" value="ELZ17199.1"/>
    <property type="molecule type" value="Genomic_DNA"/>
</dbReference>